<keyword evidence="2 5" id="KW-0328">Glycosyltransferase</keyword>
<keyword evidence="3 5" id="KW-0808">Transferase</keyword>
<evidence type="ECO:0000256" key="1">
    <source>
        <dbReference type="ARBA" id="ARBA00006739"/>
    </source>
</evidence>
<keyword evidence="6" id="KW-1185">Reference proteome</keyword>
<dbReference type="CDD" id="cd00761">
    <property type="entry name" value="Glyco_tranf_GTA_type"/>
    <property type="match status" value="1"/>
</dbReference>
<evidence type="ECO:0000313" key="5">
    <source>
        <dbReference type="EMBL" id="MFC0588220.1"/>
    </source>
</evidence>
<dbReference type="InterPro" id="IPR029044">
    <property type="entry name" value="Nucleotide-diphossugar_trans"/>
</dbReference>
<reference evidence="5 6" key="1">
    <citation type="submission" date="2024-09" db="EMBL/GenBank/DDBJ databases">
        <authorList>
            <person name="Sun Q."/>
            <person name="Mori K."/>
        </authorList>
    </citation>
    <scope>NUCLEOTIDE SEQUENCE [LARGE SCALE GENOMIC DNA]</scope>
    <source>
        <strain evidence="5 6">NCAIM B.02537</strain>
    </source>
</reference>
<evidence type="ECO:0000313" key="6">
    <source>
        <dbReference type="Proteomes" id="UP001589943"/>
    </source>
</evidence>
<accession>A0ABV6PEH2</accession>
<dbReference type="PANTHER" id="PTHR43179:SF12">
    <property type="entry name" value="GALACTOFURANOSYLTRANSFERASE GLFT2"/>
    <property type="match status" value="1"/>
</dbReference>
<name>A0ABV6PEH2_9SPHN</name>
<dbReference type="Gene3D" id="3.90.550.10">
    <property type="entry name" value="Spore Coat Polysaccharide Biosynthesis Protein SpsA, Chain A"/>
    <property type="match status" value="1"/>
</dbReference>
<proteinExistence type="inferred from homology"/>
<evidence type="ECO:0000256" key="3">
    <source>
        <dbReference type="ARBA" id="ARBA00022679"/>
    </source>
</evidence>
<dbReference type="PANTHER" id="PTHR43179">
    <property type="entry name" value="RHAMNOSYLTRANSFERASE WBBL"/>
    <property type="match status" value="1"/>
</dbReference>
<dbReference type="GO" id="GO:0016757">
    <property type="term" value="F:glycosyltransferase activity"/>
    <property type="evidence" value="ECO:0007669"/>
    <property type="project" value="UniProtKB-KW"/>
</dbReference>
<dbReference type="Pfam" id="PF00535">
    <property type="entry name" value="Glycos_transf_2"/>
    <property type="match status" value="1"/>
</dbReference>
<dbReference type="EC" id="2.4.-.-" evidence="5"/>
<dbReference type="EMBL" id="JBHLTL010000001">
    <property type="protein sequence ID" value="MFC0588220.1"/>
    <property type="molecule type" value="Genomic_DNA"/>
</dbReference>
<comment type="similarity">
    <text evidence="1">Belongs to the glycosyltransferase 2 family.</text>
</comment>
<sequence>MPDLPPLKIHVAIATVGRAAILCQVLRLLASQSRRPDGVVVVGTCAGDVDGVSRAFPGSEVLISQKGLCRQRNMALRHLVGRADIVVFFDDDFLPESDYLAEVERRMAADPAVVGLTGQLLADGAHTSEISFTEGVRILENSHVPPRLKTERTSWLYGCNMAIRTAAAPALRFDECLPLYGWQEDVDFSHRLGSFGTMLRSRELTGVHLGARSGRISGVRFGYSQIANIVYLRRKQTIGLRHGFGLMARNVASNLARSVWPEPHIDRRGRLAGNAIGFIDLLRGRVDPGRVERL</sequence>
<dbReference type="SUPFAM" id="SSF53448">
    <property type="entry name" value="Nucleotide-diphospho-sugar transferases"/>
    <property type="match status" value="1"/>
</dbReference>
<comment type="caution">
    <text evidence="5">The sequence shown here is derived from an EMBL/GenBank/DDBJ whole genome shotgun (WGS) entry which is preliminary data.</text>
</comment>
<dbReference type="Proteomes" id="UP001589943">
    <property type="component" value="Unassembled WGS sequence"/>
</dbReference>
<evidence type="ECO:0000256" key="2">
    <source>
        <dbReference type="ARBA" id="ARBA00022676"/>
    </source>
</evidence>
<protein>
    <submittedName>
        <fullName evidence="5">Glycosyltransferase family 2 protein</fullName>
        <ecNumber evidence="5">2.4.-.-</ecNumber>
    </submittedName>
</protein>
<dbReference type="RefSeq" id="WP_379479727.1">
    <property type="nucleotide sequence ID" value="NZ_JBHLTL010000001.1"/>
</dbReference>
<evidence type="ECO:0000259" key="4">
    <source>
        <dbReference type="Pfam" id="PF00535"/>
    </source>
</evidence>
<organism evidence="5 6">
    <name type="scientific">Novosphingobium aquiterrae</name>
    <dbReference type="NCBI Taxonomy" id="624388"/>
    <lineage>
        <taxon>Bacteria</taxon>
        <taxon>Pseudomonadati</taxon>
        <taxon>Pseudomonadota</taxon>
        <taxon>Alphaproteobacteria</taxon>
        <taxon>Sphingomonadales</taxon>
        <taxon>Sphingomonadaceae</taxon>
        <taxon>Novosphingobium</taxon>
    </lineage>
</organism>
<dbReference type="InterPro" id="IPR001173">
    <property type="entry name" value="Glyco_trans_2-like"/>
</dbReference>
<gene>
    <name evidence="5" type="ORF">ACFFF7_02210</name>
</gene>
<feature type="domain" description="Glycosyltransferase 2-like" evidence="4">
    <location>
        <begin position="11"/>
        <end position="115"/>
    </location>
</feature>